<dbReference type="SUPFAM" id="SSF51905">
    <property type="entry name" value="FAD/NAD(P)-binding domain"/>
    <property type="match status" value="1"/>
</dbReference>
<evidence type="ECO:0000313" key="6">
    <source>
        <dbReference type="EMBL" id="SFJ13015.1"/>
    </source>
</evidence>
<keyword evidence="7" id="KW-1185">Reference proteome</keyword>
<evidence type="ECO:0008006" key="8">
    <source>
        <dbReference type="Google" id="ProtNLM"/>
    </source>
</evidence>
<dbReference type="InterPro" id="IPR022460">
    <property type="entry name" value="Flavoprotein_PP4765"/>
</dbReference>
<dbReference type="InterPro" id="IPR023166">
    <property type="entry name" value="BaiN-like_dom_sf"/>
</dbReference>
<keyword evidence="2" id="KW-0285">Flavoprotein</keyword>
<comment type="cofactor">
    <cofactor evidence="1">
        <name>FAD</name>
        <dbReference type="ChEBI" id="CHEBI:57692"/>
    </cofactor>
</comment>
<gene>
    <name evidence="6" type="ORF">SAMN05421638_2243</name>
</gene>
<name>A0A1I3NUR4_9FLAO</name>
<dbReference type="Gene3D" id="3.50.50.60">
    <property type="entry name" value="FAD/NAD(P)-binding domain"/>
    <property type="match status" value="1"/>
</dbReference>
<dbReference type="PRINTS" id="PR00411">
    <property type="entry name" value="PNDRDTASEI"/>
</dbReference>
<feature type="domain" description="RsdA/BaiN/AoA(So)-like Rossmann fold-like" evidence="4">
    <location>
        <begin position="5"/>
        <end position="383"/>
    </location>
</feature>
<dbReference type="Pfam" id="PF22780">
    <property type="entry name" value="HI0933_like_1st"/>
    <property type="match status" value="1"/>
</dbReference>
<dbReference type="AlphaFoldDB" id="A0A1I3NUR4"/>
<accession>A0A1I3NUR4</accession>
<evidence type="ECO:0000313" key="7">
    <source>
        <dbReference type="Proteomes" id="UP000242560"/>
    </source>
</evidence>
<dbReference type="Gene3D" id="2.40.30.10">
    <property type="entry name" value="Translation factors"/>
    <property type="match status" value="1"/>
</dbReference>
<organism evidence="6 7">
    <name type="scientific">Kaistella treverensis</name>
    <dbReference type="NCBI Taxonomy" id="631455"/>
    <lineage>
        <taxon>Bacteria</taxon>
        <taxon>Pseudomonadati</taxon>
        <taxon>Bacteroidota</taxon>
        <taxon>Flavobacteriia</taxon>
        <taxon>Flavobacteriales</taxon>
        <taxon>Weeksellaceae</taxon>
        <taxon>Chryseobacterium group</taxon>
        <taxon>Kaistella</taxon>
    </lineage>
</organism>
<dbReference type="Pfam" id="PF03486">
    <property type="entry name" value="HI0933_like"/>
    <property type="match status" value="1"/>
</dbReference>
<dbReference type="Proteomes" id="UP000242560">
    <property type="component" value="Unassembled WGS sequence"/>
</dbReference>
<dbReference type="PANTHER" id="PTHR42887">
    <property type="entry name" value="OS12G0638800 PROTEIN"/>
    <property type="match status" value="1"/>
</dbReference>
<dbReference type="SUPFAM" id="SSF160996">
    <property type="entry name" value="HI0933 insert domain-like"/>
    <property type="match status" value="1"/>
</dbReference>
<dbReference type="Gene3D" id="1.10.8.260">
    <property type="entry name" value="HI0933 insert domain-like"/>
    <property type="match status" value="1"/>
</dbReference>
<dbReference type="NCBIfam" id="TIGR00275">
    <property type="entry name" value="aminoacetone oxidase family FAD-binding enzyme"/>
    <property type="match status" value="1"/>
</dbReference>
<dbReference type="InterPro" id="IPR055178">
    <property type="entry name" value="RsdA/BaiN/AoA(So)-like_dom"/>
</dbReference>
<dbReference type="InterPro" id="IPR004792">
    <property type="entry name" value="BaiN-like"/>
</dbReference>
<proteinExistence type="predicted"/>
<dbReference type="NCBIfam" id="TIGR03862">
    <property type="entry name" value="flavo_PP4765"/>
    <property type="match status" value="1"/>
</dbReference>
<dbReference type="EMBL" id="FORQ01000005">
    <property type="protein sequence ID" value="SFJ13015.1"/>
    <property type="molecule type" value="Genomic_DNA"/>
</dbReference>
<dbReference type="PANTHER" id="PTHR42887:SF1">
    <property type="entry name" value="BLR3961 PROTEIN"/>
    <property type="match status" value="1"/>
</dbReference>
<reference evidence="7" key="1">
    <citation type="submission" date="2016-10" db="EMBL/GenBank/DDBJ databases">
        <authorList>
            <person name="Varghese N."/>
            <person name="Submissions S."/>
        </authorList>
    </citation>
    <scope>NUCLEOTIDE SEQUENCE [LARGE SCALE GENOMIC DNA]</scope>
    <source>
        <strain evidence="7">DSM 22251</strain>
    </source>
</reference>
<keyword evidence="3" id="KW-0274">FAD</keyword>
<sequence>MFENQIIIIGAGPAGLMAAQKLAEKGFNVHVYEQNKAAARKFLVAGKGGFNLTHSEELNAFVEKYDAPEIRESVQIFDNQKVIAWLNDLGITTYVGSSGKIFPTKNFKPIQVLNAWLQKLETLDVQIHYEHTFLDFDDSSILLKNNDGEIKLKYSKLILAMGGGSWKKTGSDAKWIDILKAKKIAIKPLESANSGYNTSSGFHHLQGQYLKNIKVYFNDHSKTGEIVFTKYGVEGSPIYFLNRFTRQHEFPLTLYIDLKPNLSEEEILAALSGNEKVSPVLKRNLKLSTTALNLLKTLSKENYLSVKKLALFIKKFPIEIRNFRPIDEVISTAGGVSFSALNSNFELKNFPNVFCIGEMVDWEAPTGGYLLQACFSTGAAAARAIADSEKNAQLTAKK</sequence>
<evidence type="ECO:0000259" key="5">
    <source>
        <dbReference type="Pfam" id="PF22780"/>
    </source>
</evidence>
<dbReference type="RefSeq" id="WP_089820383.1">
    <property type="nucleotide sequence ID" value="NZ_FORQ01000005.1"/>
</dbReference>
<dbReference type="PRINTS" id="PR00368">
    <property type="entry name" value="FADPNR"/>
</dbReference>
<evidence type="ECO:0000259" key="4">
    <source>
        <dbReference type="Pfam" id="PF03486"/>
    </source>
</evidence>
<protein>
    <recommendedName>
        <fullName evidence="8">TIGR03862 family flavoprotein</fullName>
    </recommendedName>
</protein>
<dbReference type="InterPro" id="IPR057661">
    <property type="entry name" value="RsdA/BaiN/AoA(So)_Rossmann"/>
</dbReference>
<feature type="domain" description="RsdA/BaiN/AoA(So)-like insert" evidence="5">
    <location>
        <begin position="203"/>
        <end position="329"/>
    </location>
</feature>
<evidence type="ECO:0000256" key="2">
    <source>
        <dbReference type="ARBA" id="ARBA00022630"/>
    </source>
</evidence>
<evidence type="ECO:0000256" key="1">
    <source>
        <dbReference type="ARBA" id="ARBA00001974"/>
    </source>
</evidence>
<evidence type="ECO:0000256" key="3">
    <source>
        <dbReference type="ARBA" id="ARBA00022827"/>
    </source>
</evidence>
<dbReference type="InterPro" id="IPR036188">
    <property type="entry name" value="FAD/NAD-bd_sf"/>
</dbReference>